<evidence type="ECO:0000256" key="1">
    <source>
        <dbReference type="SAM" id="MobiDB-lite"/>
    </source>
</evidence>
<keyword evidence="2" id="KW-0472">Membrane</keyword>
<dbReference type="InterPro" id="IPR010982">
    <property type="entry name" value="Lambda_DNA-bd_dom_sf"/>
</dbReference>
<evidence type="ECO:0000256" key="2">
    <source>
        <dbReference type="SAM" id="Phobius"/>
    </source>
</evidence>
<comment type="caution">
    <text evidence="4">The sequence shown here is derived from an EMBL/GenBank/DDBJ whole genome shotgun (WGS) entry which is preliminary data.</text>
</comment>
<protein>
    <submittedName>
        <fullName evidence="4">Helix-turn-helix domain-containing protein</fullName>
    </submittedName>
</protein>
<feature type="region of interest" description="Disordered" evidence="1">
    <location>
        <begin position="265"/>
        <end position="286"/>
    </location>
</feature>
<reference evidence="5" key="1">
    <citation type="journal article" date="2019" name="Int. J. Syst. Evol. Microbiol.">
        <title>The Global Catalogue of Microorganisms (GCM) 10K type strain sequencing project: providing services to taxonomists for standard genome sequencing and annotation.</title>
        <authorList>
            <consortium name="The Broad Institute Genomics Platform"/>
            <consortium name="The Broad Institute Genome Sequencing Center for Infectious Disease"/>
            <person name="Wu L."/>
            <person name="Ma J."/>
        </authorList>
    </citation>
    <scope>NUCLEOTIDE SEQUENCE [LARGE SCALE GENOMIC DNA]</scope>
    <source>
        <strain evidence="5">CGMCC 1.12449</strain>
    </source>
</reference>
<dbReference type="Pfam" id="PF13413">
    <property type="entry name" value="HTH_25"/>
    <property type="match status" value="1"/>
</dbReference>
<dbReference type="RefSeq" id="WP_381515453.1">
    <property type="nucleotide sequence ID" value="NZ_JBHUEL010000011.1"/>
</dbReference>
<sequence length="286" mass="30074">MKDRDQDNSETEATAPETGSVGSQLHAAREAAGLSLTEIATRTRVPIRHLEAIEASNYSALPGSTYTIGFTRSYAKALGLDETALLTELRQELAEGGYQNVARTPEYEPADPARVPSRPLAWGAAALAIALIIVYFIWRSFALAPVAEGDAAKPVAEAPIKDQSGPAKAETQIDPSGQVVITARETVWLKIYDAGNNRLYENEMKAGESFTVPKDANNPMIVTGRPQVLDVTIGGKPVPPLGNGERSIADVGISAAALLARKTEAAPVQNATGASTGPAAESAAQQ</sequence>
<feature type="domain" description="Cytoskeleton protein RodZ-like C-terminal" evidence="3">
    <location>
        <begin position="180"/>
        <end position="250"/>
    </location>
</feature>
<dbReference type="PANTHER" id="PTHR34475:SF1">
    <property type="entry name" value="CYTOSKELETON PROTEIN RODZ"/>
    <property type="match status" value="1"/>
</dbReference>
<dbReference type="Gene3D" id="1.10.260.40">
    <property type="entry name" value="lambda repressor-like DNA-binding domains"/>
    <property type="match status" value="1"/>
</dbReference>
<evidence type="ECO:0000259" key="3">
    <source>
        <dbReference type="Pfam" id="PF13464"/>
    </source>
</evidence>
<proteinExistence type="predicted"/>
<feature type="region of interest" description="Disordered" evidence="1">
    <location>
        <begin position="1"/>
        <end position="24"/>
    </location>
</feature>
<dbReference type="SUPFAM" id="SSF47413">
    <property type="entry name" value="lambda repressor-like DNA-binding domains"/>
    <property type="match status" value="1"/>
</dbReference>
<dbReference type="EMBL" id="JBHUEL010000011">
    <property type="protein sequence ID" value="MFD1767699.1"/>
    <property type="molecule type" value="Genomic_DNA"/>
</dbReference>
<dbReference type="PANTHER" id="PTHR34475">
    <property type="match status" value="1"/>
</dbReference>
<keyword evidence="5" id="KW-1185">Reference proteome</keyword>
<evidence type="ECO:0000313" key="5">
    <source>
        <dbReference type="Proteomes" id="UP001597215"/>
    </source>
</evidence>
<dbReference type="Pfam" id="PF13464">
    <property type="entry name" value="RodZ_C"/>
    <property type="match status" value="1"/>
</dbReference>
<evidence type="ECO:0000313" key="4">
    <source>
        <dbReference type="EMBL" id="MFD1767699.1"/>
    </source>
</evidence>
<dbReference type="CDD" id="cd00093">
    <property type="entry name" value="HTH_XRE"/>
    <property type="match status" value="1"/>
</dbReference>
<name>A0ABW4MF34_9SPHN</name>
<organism evidence="4 5">
    <name type="scientific">Sphingorhabdus buctiana</name>
    <dbReference type="NCBI Taxonomy" id="1508805"/>
    <lineage>
        <taxon>Bacteria</taxon>
        <taxon>Pseudomonadati</taxon>
        <taxon>Pseudomonadota</taxon>
        <taxon>Alphaproteobacteria</taxon>
        <taxon>Sphingomonadales</taxon>
        <taxon>Sphingomonadaceae</taxon>
        <taxon>Sphingorhabdus</taxon>
    </lineage>
</organism>
<keyword evidence="2" id="KW-0812">Transmembrane</keyword>
<gene>
    <name evidence="4" type="ORF">ACFSAG_12705</name>
</gene>
<feature type="transmembrane region" description="Helical" evidence="2">
    <location>
        <begin position="120"/>
        <end position="138"/>
    </location>
</feature>
<dbReference type="InterPro" id="IPR050400">
    <property type="entry name" value="Bact_Cytoskel_RodZ"/>
</dbReference>
<dbReference type="Proteomes" id="UP001597215">
    <property type="component" value="Unassembled WGS sequence"/>
</dbReference>
<accession>A0ABW4MF34</accession>
<dbReference type="InterPro" id="IPR001387">
    <property type="entry name" value="Cro/C1-type_HTH"/>
</dbReference>
<keyword evidence="2" id="KW-1133">Transmembrane helix</keyword>
<dbReference type="InterPro" id="IPR025194">
    <property type="entry name" value="RodZ-like_C"/>
</dbReference>